<evidence type="ECO:0000256" key="6">
    <source>
        <dbReference type="RuleBase" id="RU004355"/>
    </source>
</evidence>
<evidence type="ECO:0000256" key="4">
    <source>
        <dbReference type="ARBA" id="ARBA00022839"/>
    </source>
</evidence>
<dbReference type="NCBIfam" id="TIGR00237">
    <property type="entry name" value="xseA"/>
    <property type="match status" value="1"/>
</dbReference>
<evidence type="ECO:0000313" key="9">
    <source>
        <dbReference type="EMBL" id="KNZ70732.1"/>
    </source>
</evidence>
<evidence type="ECO:0000256" key="2">
    <source>
        <dbReference type="ARBA" id="ARBA00022722"/>
    </source>
</evidence>
<name>A0A0L6W574_9FIRM</name>
<dbReference type="CDD" id="cd04489">
    <property type="entry name" value="ExoVII_LU_OBF"/>
    <property type="match status" value="1"/>
</dbReference>
<dbReference type="InterPro" id="IPR020579">
    <property type="entry name" value="Exonuc_VII_lsu_C"/>
</dbReference>
<dbReference type="Pfam" id="PF02601">
    <property type="entry name" value="Exonuc_VII_L"/>
    <property type="match status" value="1"/>
</dbReference>
<dbReference type="HAMAP" id="MF_00378">
    <property type="entry name" value="Exonuc_7_L"/>
    <property type="match status" value="1"/>
</dbReference>
<gene>
    <name evidence="5" type="primary">xseA</name>
    <name evidence="9" type="ORF">Tfer_0410</name>
</gene>
<keyword evidence="1 5" id="KW-0963">Cytoplasm</keyword>
<dbReference type="InterPro" id="IPR025824">
    <property type="entry name" value="OB-fold_nuc-bd_dom"/>
</dbReference>
<evidence type="ECO:0000259" key="7">
    <source>
        <dbReference type="Pfam" id="PF02601"/>
    </source>
</evidence>
<evidence type="ECO:0000259" key="8">
    <source>
        <dbReference type="Pfam" id="PF13742"/>
    </source>
</evidence>
<keyword evidence="4 5" id="KW-0269">Exonuclease</keyword>
<dbReference type="InterPro" id="IPR003753">
    <property type="entry name" value="Exonuc_VII_L"/>
</dbReference>
<feature type="domain" description="OB-fold nucleic acid binding" evidence="8">
    <location>
        <begin position="4"/>
        <end position="99"/>
    </location>
</feature>
<reference evidence="10" key="1">
    <citation type="submission" date="2015-07" db="EMBL/GenBank/DDBJ databases">
        <title>Complete Genome of Thermincola ferriacetica strain Z-0001T.</title>
        <authorList>
            <person name="Lusk B."/>
            <person name="Badalamenti J.P."/>
            <person name="Parameswaran P."/>
            <person name="Bond D.R."/>
            <person name="Torres C.I."/>
        </authorList>
    </citation>
    <scope>NUCLEOTIDE SEQUENCE [LARGE SCALE GENOMIC DNA]</scope>
    <source>
        <strain evidence="10">Z-0001</strain>
    </source>
</reference>
<keyword evidence="3 5" id="KW-0378">Hydrolase</keyword>
<dbReference type="EC" id="3.1.11.6" evidence="5"/>
<feature type="domain" description="Exonuclease VII large subunit C-terminal" evidence="7">
    <location>
        <begin position="122"/>
        <end position="336"/>
    </location>
</feature>
<organism evidence="9 10">
    <name type="scientific">Thermincola ferriacetica</name>
    <dbReference type="NCBI Taxonomy" id="281456"/>
    <lineage>
        <taxon>Bacteria</taxon>
        <taxon>Bacillati</taxon>
        <taxon>Bacillota</taxon>
        <taxon>Clostridia</taxon>
        <taxon>Eubacteriales</taxon>
        <taxon>Thermincolaceae</taxon>
        <taxon>Thermincola</taxon>
    </lineage>
</organism>
<dbReference type="Proteomes" id="UP000037175">
    <property type="component" value="Unassembled WGS sequence"/>
</dbReference>
<dbReference type="EMBL" id="LGTE01000002">
    <property type="protein sequence ID" value="KNZ70732.1"/>
    <property type="molecule type" value="Genomic_DNA"/>
</dbReference>
<dbReference type="PANTHER" id="PTHR30008">
    <property type="entry name" value="EXODEOXYRIBONUCLEASE 7 LARGE SUBUNIT"/>
    <property type="match status" value="1"/>
</dbReference>
<dbReference type="GO" id="GO:0003676">
    <property type="term" value="F:nucleic acid binding"/>
    <property type="evidence" value="ECO:0007669"/>
    <property type="project" value="InterPro"/>
</dbReference>
<dbReference type="Pfam" id="PF13742">
    <property type="entry name" value="tRNA_anti_2"/>
    <property type="match status" value="1"/>
</dbReference>
<dbReference type="PATRIC" id="fig|281456.6.peg.435"/>
<comment type="catalytic activity">
    <reaction evidence="5 6">
        <text>Exonucleolytic cleavage in either 5'- to 3'- or 3'- to 5'-direction to yield nucleoside 5'-phosphates.</text>
        <dbReference type="EC" id="3.1.11.6"/>
    </reaction>
</comment>
<proteinExistence type="inferred from homology"/>
<keyword evidence="10" id="KW-1185">Reference proteome</keyword>
<dbReference type="PANTHER" id="PTHR30008:SF0">
    <property type="entry name" value="EXODEOXYRIBONUCLEASE 7 LARGE SUBUNIT"/>
    <property type="match status" value="1"/>
</dbReference>
<evidence type="ECO:0000256" key="5">
    <source>
        <dbReference type="HAMAP-Rule" id="MF_00378"/>
    </source>
</evidence>
<dbReference type="GO" id="GO:0009318">
    <property type="term" value="C:exodeoxyribonuclease VII complex"/>
    <property type="evidence" value="ECO:0007669"/>
    <property type="project" value="UniProtKB-UniRule"/>
</dbReference>
<comment type="subunit">
    <text evidence="5">Heterooligomer composed of large and small subunits.</text>
</comment>
<evidence type="ECO:0000256" key="3">
    <source>
        <dbReference type="ARBA" id="ARBA00022801"/>
    </source>
</evidence>
<comment type="subcellular location">
    <subcellularLocation>
        <location evidence="5 6">Cytoplasm</location>
    </subcellularLocation>
</comment>
<evidence type="ECO:0000256" key="1">
    <source>
        <dbReference type="ARBA" id="ARBA00022490"/>
    </source>
</evidence>
<comment type="function">
    <text evidence="5">Bidirectionally degrades single-stranded DNA into large acid-insoluble oligonucleotides, which are then degraded further into small acid-soluble oligonucleotides.</text>
</comment>
<evidence type="ECO:0000313" key="10">
    <source>
        <dbReference type="Proteomes" id="UP000037175"/>
    </source>
</evidence>
<accession>A0A0L6W574</accession>
<comment type="similarity">
    <text evidence="5 6">Belongs to the XseA family.</text>
</comment>
<protein>
    <recommendedName>
        <fullName evidence="5">Exodeoxyribonuclease 7 large subunit</fullName>
        <ecNumber evidence="5">3.1.11.6</ecNumber>
    </recommendedName>
    <alternativeName>
        <fullName evidence="5">Exodeoxyribonuclease VII large subunit</fullName>
        <shortName evidence="5">Exonuclease VII large subunit</shortName>
    </alternativeName>
</protein>
<dbReference type="GO" id="GO:0006308">
    <property type="term" value="P:DNA catabolic process"/>
    <property type="evidence" value="ECO:0007669"/>
    <property type="project" value="UniProtKB-UniRule"/>
</dbReference>
<dbReference type="AlphaFoldDB" id="A0A0L6W574"/>
<dbReference type="GO" id="GO:0008855">
    <property type="term" value="F:exodeoxyribonuclease VII activity"/>
    <property type="evidence" value="ECO:0007669"/>
    <property type="project" value="UniProtKB-UniRule"/>
</dbReference>
<comment type="caution">
    <text evidence="9">The sequence shown here is derived from an EMBL/GenBank/DDBJ whole genome shotgun (WGS) entry which is preliminary data.</text>
</comment>
<dbReference type="GO" id="GO:0005737">
    <property type="term" value="C:cytoplasm"/>
    <property type="evidence" value="ECO:0007669"/>
    <property type="project" value="UniProtKB-SubCell"/>
</dbReference>
<keyword evidence="2 5" id="KW-0540">Nuclease</keyword>
<sequence>MRLMTVAELNNYIKEKLEGDLFLNNIWLKGEISNFKFHYSGHMYFTLKDAQATIKCVMFRSRCSNLKFLPENGMGVVARGRVGVYERDGQYQLYIEEMQPDGIGTLYIAFQQLKEKLEKEGLFNQELKKKIPRLPKRVAVVTSPTGAAVRDIITVLHRRCPHIEILLIPVAVQGENAPPEIARAIEMVNAYGQADVIIVGRGGGSLEELWAFNTEIVARSIFASSIPVVSAVGHETDFTIADFVADLRAPTPSAAAELVAPNYLELVQRFAELQERLVLGINFYLQKNRNRLEVCMKSRAMSRPMDLIQSLVQKLDYTVVRLEQAMRGFHREKGNRFRVACAGLNNLNPLATLERGYAVCRDKVTGSPKTTISQFRVGETVEIILRDGLVDCTVERTEEGNS</sequence>